<sequence>MPFANRWIGSIFGRSNSHSRAFPPHGFKLLDSVDKVEEENWDWYSAEAYYPVRIGEIFESRYQIVGKLGYGAHSTAWLSRDLHAHRYVALKACERGSQSAEREVAAYQHLNSLSTEHVGALVIRQLLDSFTIKALDNKYRCMVHEPLGMSVETLQHLMPNQVLSEDALKSVLKYLLLALDCLHSEAKVVHTDLQSSNIHFRVEDDSIFENFAEAEMKNPIPRKVDGDRVIYESRGLRMPKKTGPPVLCDFGEARFGSSSYTDDIQPYVYRAPEVILDIPWSYEADIWNVGVMIWDLFEGRHLFSARGPAGDQLSEYHLAEMVAVLGLPPIEYLRRTQTSWEYFNDDGTWKATAGIPESSLETAETRLSGDNKAAFLAFVRKMLHWCPEKRHTAKQLLDDSWLNS</sequence>
<keyword evidence="2" id="KW-0723">Serine/threonine-protein kinase</keyword>
<keyword evidence="12" id="KW-1185">Reference proteome</keyword>
<evidence type="ECO:0000256" key="3">
    <source>
        <dbReference type="ARBA" id="ARBA00022679"/>
    </source>
</evidence>
<dbReference type="STRING" id="357750.A0A2S6C8V8"/>
<evidence type="ECO:0000313" key="12">
    <source>
        <dbReference type="Proteomes" id="UP000237631"/>
    </source>
</evidence>
<dbReference type="Pfam" id="PF00069">
    <property type="entry name" value="Pkinase"/>
    <property type="match status" value="1"/>
</dbReference>
<dbReference type="Proteomes" id="UP000237631">
    <property type="component" value="Unassembled WGS sequence"/>
</dbReference>
<dbReference type="SMART" id="SM00220">
    <property type="entry name" value="S_TKc"/>
    <property type="match status" value="1"/>
</dbReference>
<comment type="caution">
    <text evidence="11">The sequence shown here is derived from an EMBL/GenBank/DDBJ whole genome shotgun (WGS) entry which is preliminary data.</text>
</comment>
<comment type="catalytic activity">
    <reaction evidence="7">
        <text>L-threonyl-[protein] + ATP = O-phospho-L-threonyl-[protein] + ADP + H(+)</text>
        <dbReference type="Rhea" id="RHEA:46608"/>
        <dbReference type="Rhea" id="RHEA-COMP:11060"/>
        <dbReference type="Rhea" id="RHEA-COMP:11605"/>
        <dbReference type="ChEBI" id="CHEBI:15378"/>
        <dbReference type="ChEBI" id="CHEBI:30013"/>
        <dbReference type="ChEBI" id="CHEBI:30616"/>
        <dbReference type="ChEBI" id="CHEBI:61977"/>
        <dbReference type="ChEBI" id="CHEBI:456216"/>
        <dbReference type="EC" id="2.7.11.1"/>
    </reaction>
</comment>
<evidence type="ECO:0000256" key="9">
    <source>
        <dbReference type="PROSITE-ProRule" id="PRU10141"/>
    </source>
</evidence>
<evidence type="ECO:0000256" key="8">
    <source>
        <dbReference type="ARBA" id="ARBA00048679"/>
    </source>
</evidence>
<evidence type="ECO:0000256" key="1">
    <source>
        <dbReference type="ARBA" id="ARBA00012513"/>
    </source>
</evidence>
<dbReference type="InterPro" id="IPR000719">
    <property type="entry name" value="Prot_kinase_dom"/>
</dbReference>
<dbReference type="InterPro" id="IPR017441">
    <property type="entry name" value="Protein_kinase_ATP_BS"/>
</dbReference>
<dbReference type="Gene3D" id="1.10.510.10">
    <property type="entry name" value="Transferase(Phosphotransferase) domain 1"/>
    <property type="match status" value="1"/>
</dbReference>
<dbReference type="Gene3D" id="3.30.200.20">
    <property type="entry name" value="Phosphorylase Kinase, domain 1"/>
    <property type="match status" value="1"/>
</dbReference>
<dbReference type="PROSITE" id="PS50011">
    <property type="entry name" value="PROTEIN_KINASE_DOM"/>
    <property type="match status" value="1"/>
</dbReference>
<dbReference type="SUPFAM" id="SSF56112">
    <property type="entry name" value="Protein kinase-like (PK-like)"/>
    <property type="match status" value="1"/>
</dbReference>
<name>A0A2S6C8V8_9PEZI</name>
<dbReference type="GO" id="GO:0005524">
    <property type="term" value="F:ATP binding"/>
    <property type="evidence" value="ECO:0007669"/>
    <property type="project" value="UniProtKB-UniRule"/>
</dbReference>
<dbReference type="GO" id="GO:0050684">
    <property type="term" value="P:regulation of mRNA processing"/>
    <property type="evidence" value="ECO:0007669"/>
    <property type="project" value="TreeGrafter"/>
</dbReference>
<dbReference type="GO" id="GO:0000245">
    <property type="term" value="P:spliceosomal complex assembly"/>
    <property type="evidence" value="ECO:0007669"/>
    <property type="project" value="TreeGrafter"/>
</dbReference>
<dbReference type="PROSITE" id="PS00107">
    <property type="entry name" value="PROTEIN_KINASE_ATP"/>
    <property type="match status" value="1"/>
</dbReference>
<proteinExistence type="predicted"/>
<organism evidence="11 12">
    <name type="scientific">Cercospora berteroae</name>
    <dbReference type="NCBI Taxonomy" id="357750"/>
    <lineage>
        <taxon>Eukaryota</taxon>
        <taxon>Fungi</taxon>
        <taxon>Dikarya</taxon>
        <taxon>Ascomycota</taxon>
        <taxon>Pezizomycotina</taxon>
        <taxon>Dothideomycetes</taxon>
        <taxon>Dothideomycetidae</taxon>
        <taxon>Mycosphaerellales</taxon>
        <taxon>Mycosphaerellaceae</taxon>
        <taxon>Cercospora</taxon>
    </lineage>
</organism>
<dbReference type="GO" id="GO:0005737">
    <property type="term" value="C:cytoplasm"/>
    <property type="evidence" value="ECO:0007669"/>
    <property type="project" value="TreeGrafter"/>
</dbReference>
<feature type="binding site" evidence="9">
    <location>
        <position position="91"/>
    </location>
    <ligand>
        <name>ATP</name>
        <dbReference type="ChEBI" id="CHEBI:30616"/>
    </ligand>
</feature>
<keyword evidence="3" id="KW-0808">Transferase</keyword>
<keyword evidence="6 9" id="KW-0067">ATP-binding</keyword>
<feature type="domain" description="Protein kinase" evidence="10">
    <location>
        <begin position="62"/>
        <end position="402"/>
    </location>
</feature>
<reference evidence="12" key="1">
    <citation type="journal article" date="2017" name="bioRxiv">
        <title>Conservation of a gene cluster reveals novel cercosporin biosynthetic mechanisms and extends production to the genus Colletotrichum.</title>
        <authorList>
            <person name="de Jonge R."/>
            <person name="Ebert M.K."/>
            <person name="Huitt-Roehl C.R."/>
            <person name="Pal P."/>
            <person name="Suttle J.C."/>
            <person name="Spanner R.E."/>
            <person name="Neubauer J.D."/>
            <person name="Jurick W.M.II."/>
            <person name="Stott K.A."/>
            <person name="Secor G.A."/>
            <person name="Thomma B.P.H.J."/>
            <person name="Van de Peer Y."/>
            <person name="Townsend C.A."/>
            <person name="Bolton M.D."/>
        </authorList>
    </citation>
    <scope>NUCLEOTIDE SEQUENCE [LARGE SCALE GENOMIC DNA]</scope>
    <source>
        <strain evidence="12">CBS538.71</strain>
    </source>
</reference>
<dbReference type="PANTHER" id="PTHR47634:SF9">
    <property type="entry name" value="PROTEIN KINASE DOMAIN-CONTAINING PROTEIN-RELATED"/>
    <property type="match status" value="1"/>
</dbReference>
<gene>
    <name evidence="11" type="ORF">CBER1_09086</name>
</gene>
<keyword evidence="5" id="KW-0418">Kinase</keyword>
<dbReference type="GO" id="GO:0005634">
    <property type="term" value="C:nucleus"/>
    <property type="evidence" value="ECO:0007669"/>
    <property type="project" value="TreeGrafter"/>
</dbReference>
<evidence type="ECO:0000256" key="5">
    <source>
        <dbReference type="ARBA" id="ARBA00022777"/>
    </source>
</evidence>
<evidence type="ECO:0000256" key="7">
    <source>
        <dbReference type="ARBA" id="ARBA00047899"/>
    </source>
</evidence>
<dbReference type="PANTHER" id="PTHR47634">
    <property type="entry name" value="PROTEIN KINASE DOMAIN-CONTAINING PROTEIN-RELATED"/>
    <property type="match status" value="1"/>
</dbReference>
<evidence type="ECO:0000256" key="6">
    <source>
        <dbReference type="ARBA" id="ARBA00022840"/>
    </source>
</evidence>
<dbReference type="OrthoDB" id="5979581at2759"/>
<dbReference type="EMBL" id="PNEN01000524">
    <property type="protein sequence ID" value="PPJ56168.1"/>
    <property type="molecule type" value="Genomic_DNA"/>
</dbReference>
<dbReference type="InterPro" id="IPR011009">
    <property type="entry name" value="Kinase-like_dom_sf"/>
</dbReference>
<dbReference type="GO" id="GO:0004674">
    <property type="term" value="F:protein serine/threonine kinase activity"/>
    <property type="evidence" value="ECO:0007669"/>
    <property type="project" value="UniProtKB-KW"/>
</dbReference>
<dbReference type="InterPro" id="IPR051334">
    <property type="entry name" value="SRPK"/>
</dbReference>
<evidence type="ECO:0000256" key="4">
    <source>
        <dbReference type="ARBA" id="ARBA00022741"/>
    </source>
</evidence>
<keyword evidence="4 9" id="KW-0547">Nucleotide-binding</keyword>
<comment type="catalytic activity">
    <reaction evidence="8">
        <text>L-seryl-[protein] + ATP = O-phospho-L-seryl-[protein] + ADP + H(+)</text>
        <dbReference type="Rhea" id="RHEA:17989"/>
        <dbReference type="Rhea" id="RHEA-COMP:9863"/>
        <dbReference type="Rhea" id="RHEA-COMP:11604"/>
        <dbReference type="ChEBI" id="CHEBI:15378"/>
        <dbReference type="ChEBI" id="CHEBI:29999"/>
        <dbReference type="ChEBI" id="CHEBI:30616"/>
        <dbReference type="ChEBI" id="CHEBI:83421"/>
        <dbReference type="ChEBI" id="CHEBI:456216"/>
        <dbReference type="EC" id="2.7.11.1"/>
    </reaction>
</comment>
<dbReference type="EC" id="2.7.11.1" evidence="1"/>
<evidence type="ECO:0000256" key="2">
    <source>
        <dbReference type="ARBA" id="ARBA00022527"/>
    </source>
</evidence>
<accession>A0A2S6C8V8</accession>
<dbReference type="AlphaFoldDB" id="A0A2S6C8V8"/>
<evidence type="ECO:0000259" key="10">
    <source>
        <dbReference type="PROSITE" id="PS50011"/>
    </source>
</evidence>
<protein>
    <recommendedName>
        <fullName evidence="1">non-specific serine/threonine protein kinase</fullName>
        <ecNumber evidence="1">2.7.11.1</ecNumber>
    </recommendedName>
</protein>
<evidence type="ECO:0000313" key="11">
    <source>
        <dbReference type="EMBL" id="PPJ56168.1"/>
    </source>
</evidence>